<feature type="transmembrane region" description="Helical" evidence="1">
    <location>
        <begin position="259"/>
        <end position="286"/>
    </location>
</feature>
<reference evidence="2 3" key="1">
    <citation type="submission" date="2019-02" db="EMBL/GenBank/DDBJ databases">
        <title>Prokaryotic population dynamics and viral predation in marine succession experiment using metagenomics: the confinement effect.</title>
        <authorList>
            <person name="Haro-Moreno J.M."/>
            <person name="Rodriguez-Valera F."/>
            <person name="Lopez-Perez M."/>
        </authorList>
    </citation>
    <scope>NUCLEOTIDE SEQUENCE [LARGE SCALE GENOMIC DNA]</scope>
    <source>
        <strain evidence="2">MED-G167</strain>
    </source>
</reference>
<protein>
    <submittedName>
        <fullName evidence="2">HupE/UreJ family protein</fullName>
    </submittedName>
</protein>
<evidence type="ECO:0000313" key="2">
    <source>
        <dbReference type="EMBL" id="RZO18432.1"/>
    </source>
</evidence>
<feature type="transmembrane region" description="Helical" evidence="1">
    <location>
        <begin position="298"/>
        <end position="319"/>
    </location>
</feature>
<dbReference type="AlphaFoldDB" id="A0A520MB24"/>
<name>A0A520MB24_9GAMM</name>
<keyword evidence="1" id="KW-1133">Transmembrane helix</keyword>
<gene>
    <name evidence="2" type="ORF">EVB00_01020</name>
</gene>
<dbReference type="Pfam" id="PF13795">
    <property type="entry name" value="HupE_UreJ_2"/>
    <property type="match status" value="1"/>
</dbReference>
<evidence type="ECO:0000256" key="1">
    <source>
        <dbReference type="SAM" id="Phobius"/>
    </source>
</evidence>
<dbReference type="Proteomes" id="UP000318359">
    <property type="component" value="Unassembled WGS sequence"/>
</dbReference>
<organism evidence="2 3">
    <name type="scientific">SAR86 cluster bacterium</name>
    <dbReference type="NCBI Taxonomy" id="2030880"/>
    <lineage>
        <taxon>Bacteria</taxon>
        <taxon>Pseudomonadati</taxon>
        <taxon>Pseudomonadota</taxon>
        <taxon>Gammaproteobacteria</taxon>
        <taxon>SAR86 cluster</taxon>
    </lineage>
</organism>
<evidence type="ECO:0000313" key="3">
    <source>
        <dbReference type="Proteomes" id="UP000318359"/>
    </source>
</evidence>
<sequence>MKRFFQLVFSLYILFTLNIQSHEFNPAHLVINEIDAESNSYNALWMYPKKNIGKRGEISFPVNCISDRSNPYIQGKYIVEKIDLVCKSSLKGQSIEAINLSVLTDALITINFKNKKVFEGLVNLKESTIQIPLEEQKYPTTYFTLGIDHLLGGVDHILFIIGLLYLITGALNIIKTITAFTIAHSITLGLSIFNLVSLPQATVEILIALTIIYLAIELSNKEKTNKTPWVMAFGFGLLHGLGFASALSDIGIANDQMFLSLLFFNIGIETGQLLLLPFFGLFIWIFHKYNLYLKSNIFVSYLLGGMGFYWFISRFIGIIY</sequence>
<comment type="caution">
    <text evidence="2">The sequence shown here is derived from an EMBL/GenBank/DDBJ whole genome shotgun (WGS) entry which is preliminary data.</text>
</comment>
<dbReference type="EMBL" id="SHBM01000008">
    <property type="protein sequence ID" value="RZO18432.1"/>
    <property type="molecule type" value="Genomic_DNA"/>
</dbReference>
<feature type="transmembrane region" description="Helical" evidence="1">
    <location>
        <begin position="186"/>
        <end position="216"/>
    </location>
</feature>
<feature type="transmembrane region" description="Helical" evidence="1">
    <location>
        <begin position="228"/>
        <end position="247"/>
    </location>
</feature>
<proteinExistence type="predicted"/>
<accession>A0A520MB24</accession>
<dbReference type="InterPro" id="IPR032809">
    <property type="entry name" value="Put_HupE_UreJ"/>
</dbReference>
<feature type="transmembrane region" description="Helical" evidence="1">
    <location>
        <begin position="157"/>
        <end position="174"/>
    </location>
</feature>
<keyword evidence="1" id="KW-0812">Transmembrane</keyword>
<keyword evidence="1" id="KW-0472">Membrane</keyword>